<organism evidence="3 4">
    <name type="scientific">Pisolithus microcarpus 441</name>
    <dbReference type="NCBI Taxonomy" id="765257"/>
    <lineage>
        <taxon>Eukaryota</taxon>
        <taxon>Fungi</taxon>
        <taxon>Dikarya</taxon>
        <taxon>Basidiomycota</taxon>
        <taxon>Agaricomycotina</taxon>
        <taxon>Agaricomycetes</taxon>
        <taxon>Agaricomycetidae</taxon>
        <taxon>Boletales</taxon>
        <taxon>Sclerodermatineae</taxon>
        <taxon>Pisolithaceae</taxon>
        <taxon>Pisolithus</taxon>
    </lineage>
</organism>
<evidence type="ECO:0000313" key="4">
    <source>
        <dbReference type="Proteomes" id="UP000054018"/>
    </source>
</evidence>
<dbReference type="SMART" id="SM00358">
    <property type="entry name" value="DSRM"/>
    <property type="match status" value="1"/>
</dbReference>
<dbReference type="OrthoDB" id="3246846at2759"/>
<evidence type="ECO:0000259" key="2">
    <source>
        <dbReference type="PROSITE" id="PS50137"/>
    </source>
</evidence>
<protein>
    <recommendedName>
        <fullName evidence="2">DRBM domain-containing protein</fullName>
    </recommendedName>
</protein>
<gene>
    <name evidence="3" type="ORF">PISMIDRAFT_385096</name>
</gene>
<accession>A0A0D0A6Q6</accession>
<feature type="domain" description="DRBM" evidence="2">
    <location>
        <begin position="5"/>
        <end position="74"/>
    </location>
</feature>
<evidence type="ECO:0000256" key="1">
    <source>
        <dbReference type="PROSITE-ProRule" id="PRU00266"/>
    </source>
</evidence>
<name>A0A0D0A6Q6_9AGAM</name>
<reference evidence="4" key="2">
    <citation type="submission" date="2015-01" db="EMBL/GenBank/DDBJ databases">
        <title>Evolutionary Origins and Diversification of the Mycorrhizal Mutualists.</title>
        <authorList>
            <consortium name="DOE Joint Genome Institute"/>
            <consortium name="Mycorrhizal Genomics Consortium"/>
            <person name="Kohler A."/>
            <person name="Kuo A."/>
            <person name="Nagy L.G."/>
            <person name="Floudas D."/>
            <person name="Copeland A."/>
            <person name="Barry K.W."/>
            <person name="Cichocki N."/>
            <person name="Veneault-Fourrey C."/>
            <person name="LaButti K."/>
            <person name="Lindquist E.A."/>
            <person name="Lipzen A."/>
            <person name="Lundell T."/>
            <person name="Morin E."/>
            <person name="Murat C."/>
            <person name="Riley R."/>
            <person name="Ohm R."/>
            <person name="Sun H."/>
            <person name="Tunlid A."/>
            <person name="Henrissat B."/>
            <person name="Grigoriev I.V."/>
            <person name="Hibbett D.S."/>
            <person name="Martin F."/>
        </authorList>
    </citation>
    <scope>NUCLEOTIDE SEQUENCE [LARGE SCALE GENOMIC DNA]</scope>
    <source>
        <strain evidence="4">441</strain>
    </source>
</reference>
<dbReference type="InterPro" id="IPR014720">
    <property type="entry name" value="dsRBD_dom"/>
</dbReference>
<sequence>MSRVDPIVELNNYLQSTGQLTALSWKDSKGGSAHSPQWNSVCKIYGREYGTGTGAQKHLARGTAAAQALNALRDEAGGG</sequence>
<dbReference type="Proteomes" id="UP000054018">
    <property type="component" value="Unassembled WGS sequence"/>
</dbReference>
<dbReference type="GO" id="GO:0003723">
    <property type="term" value="F:RNA binding"/>
    <property type="evidence" value="ECO:0007669"/>
    <property type="project" value="UniProtKB-UniRule"/>
</dbReference>
<dbReference type="HOGENOM" id="CLU_172700_0_1_1"/>
<dbReference type="Gene3D" id="3.30.160.20">
    <property type="match status" value="1"/>
</dbReference>
<dbReference type="EMBL" id="KN833687">
    <property type="protein sequence ID" value="KIK30107.1"/>
    <property type="molecule type" value="Genomic_DNA"/>
</dbReference>
<reference evidence="3 4" key="1">
    <citation type="submission" date="2014-04" db="EMBL/GenBank/DDBJ databases">
        <authorList>
            <consortium name="DOE Joint Genome Institute"/>
            <person name="Kuo A."/>
            <person name="Kohler A."/>
            <person name="Costa M.D."/>
            <person name="Nagy L.G."/>
            <person name="Floudas D."/>
            <person name="Copeland A."/>
            <person name="Barry K.W."/>
            <person name="Cichocki N."/>
            <person name="Veneault-Fourrey C."/>
            <person name="LaButti K."/>
            <person name="Lindquist E.A."/>
            <person name="Lipzen A."/>
            <person name="Lundell T."/>
            <person name="Morin E."/>
            <person name="Murat C."/>
            <person name="Sun H."/>
            <person name="Tunlid A."/>
            <person name="Henrissat B."/>
            <person name="Grigoriev I.V."/>
            <person name="Hibbett D.S."/>
            <person name="Martin F."/>
            <person name="Nordberg H.P."/>
            <person name="Cantor M.N."/>
            <person name="Hua S.X."/>
        </authorList>
    </citation>
    <scope>NUCLEOTIDE SEQUENCE [LARGE SCALE GENOMIC DNA]</scope>
    <source>
        <strain evidence="3 4">441</strain>
    </source>
</reference>
<evidence type="ECO:0000313" key="3">
    <source>
        <dbReference type="EMBL" id="KIK30107.1"/>
    </source>
</evidence>
<keyword evidence="1" id="KW-0694">RNA-binding</keyword>
<proteinExistence type="predicted"/>
<dbReference type="Pfam" id="PF00035">
    <property type="entry name" value="dsrm"/>
    <property type="match status" value="1"/>
</dbReference>
<dbReference type="AlphaFoldDB" id="A0A0D0A6Q6"/>
<dbReference type="PROSITE" id="PS50137">
    <property type="entry name" value="DS_RBD"/>
    <property type="match status" value="1"/>
</dbReference>
<keyword evidence="4" id="KW-1185">Reference proteome</keyword>
<dbReference type="SUPFAM" id="SSF54768">
    <property type="entry name" value="dsRNA-binding domain-like"/>
    <property type="match status" value="1"/>
</dbReference>